<organism evidence="3 5">
    <name type="scientific">Odoribacter splanchnicus</name>
    <dbReference type="NCBI Taxonomy" id="28118"/>
    <lineage>
        <taxon>Bacteria</taxon>
        <taxon>Pseudomonadati</taxon>
        <taxon>Bacteroidota</taxon>
        <taxon>Bacteroidia</taxon>
        <taxon>Bacteroidales</taxon>
        <taxon>Odoribacteraceae</taxon>
        <taxon>Odoribacter</taxon>
    </lineage>
</organism>
<dbReference type="EMBL" id="QRYW01000048">
    <property type="protein sequence ID" value="RGV19595.1"/>
    <property type="molecule type" value="Genomic_DNA"/>
</dbReference>
<dbReference type="EMBL" id="QSCO01000004">
    <property type="protein sequence ID" value="RGY09062.1"/>
    <property type="molecule type" value="Genomic_DNA"/>
</dbReference>
<evidence type="ECO:0000313" key="6">
    <source>
        <dbReference type="Proteomes" id="UP000284434"/>
    </source>
</evidence>
<dbReference type="OMA" id="QSGMERE"/>
<evidence type="ECO:0000313" key="5">
    <source>
        <dbReference type="Proteomes" id="UP000283426"/>
    </source>
</evidence>
<evidence type="ECO:0000313" key="3">
    <source>
        <dbReference type="EMBL" id="RGV19595.1"/>
    </source>
</evidence>
<keyword evidence="2" id="KW-1133">Transmembrane helix</keyword>
<feature type="transmembrane region" description="Helical" evidence="2">
    <location>
        <begin position="363"/>
        <end position="380"/>
    </location>
</feature>
<dbReference type="AlphaFoldDB" id="A0A412W6F2"/>
<dbReference type="SMART" id="SM00028">
    <property type="entry name" value="TPR"/>
    <property type="match status" value="3"/>
</dbReference>
<protein>
    <submittedName>
        <fullName evidence="3">Uncharacterized protein</fullName>
    </submittedName>
</protein>
<dbReference type="InterPro" id="IPR019734">
    <property type="entry name" value="TPR_rpt"/>
</dbReference>
<evidence type="ECO:0000256" key="1">
    <source>
        <dbReference type="SAM" id="Coils"/>
    </source>
</evidence>
<keyword evidence="1" id="KW-0175">Coiled coil</keyword>
<evidence type="ECO:0000313" key="4">
    <source>
        <dbReference type="EMBL" id="RGY09062.1"/>
    </source>
</evidence>
<comment type="caution">
    <text evidence="3">The sequence shown here is derived from an EMBL/GenBank/DDBJ whole genome shotgun (WGS) entry which is preliminary data.</text>
</comment>
<dbReference type="SUPFAM" id="SSF48452">
    <property type="entry name" value="TPR-like"/>
    <property type="match status" value="1"/>
</dbReference>
<proteinExistence type="predicted"/>
<sequence length="567" mass="65832">MKHVVKNIVFVFIFVFIILLVGCNSTVSRNQELISAEQLMEERPDSSLIILQGIDTMSLKSSADKALYSVLYVQALDKNYIDTQDISQIQRAVDFYKDLDDEYHKMLSYYYLARIQENTKEYSKAIINLLKAEVSAKKINNYFYLGLICRSFSDIYNNAYNSVESLNYAQKAYEYFQLSGYTNYADWGLWDIGKAFHNSTDYNSSIEIGQKVVNIASVKQDTLLLSDGLRLLATSYVAKKDYTLAQVYYNRIRELDNNLLTIDDYRNIGVSYFGTGDIDSAKFYMDMLMSIDTTQKWLSYQWNKHIGNYKEALNALESENANNNKILHDVINQNVTEAVSIYRNHEILAREKDLIHTKRTKNTYIIVFATIAILITIIVTQRSRSQKKEIENNMLLASNLRNMLQIKESEAQEMQDVINSTMEHHKAENEAMQNAISNLFEQRFATIDRLSSTYYEYQGTVNEKHKIYTNVMELVSGLGSDQKTLKELESFVNTYRDNLMSRFRETFPEIKESDCILYLYSVAGFSARAISIFINEKLEVVYNRKSRLKQKISRSSSIEKEKFMSYM</sequence>
<gene>
    <name evidence="3" type="ORF">DWW24_18035</name>
    <name evidence="4" type="ORF">DXA53_04260</name>
</gene>
<dbReference type="InterPro" id="IPR011990">
    <property type="entry name" value="TPR-like_helical_dom_sf"/>
</dbReference>
<dbReference type="RefSeq" id="WP_013611190.1">
    <property type="nucleotide sequence ID" value="NZ_JADMYR010000072.1"/>
</dbReference>
<reference evidence="5 6" key="1">
    <citation type="submission" date="2018-08" db="EMBL/GenBank/DDBJ databases">
        <title>A genome reference for cultivated species of the human gut microbiota.</title>
        <authorList>
            <person name="Zou Y."/>
            <person name="Xue W."/>
            <person name="Luo G."/>
        </authorList>
    </citation>
    <scope>NUCLEOTIDE SEQUENCE [LARGE SCALE GENOMIC DNA]</scope>
    <source>
        <strain evidence="3 5">AF14-6AC</strain>
        <strain evidence="4 6">OF03-11</strain>
    </source>
</reference>
<dbReference type="PROSITE" id="PS51257">
    <property type="entry name" value="PROKAR_LIPOPROTEIN"/>
    <property type="match status" value="1"/>
</dbReference>
<feature type="coiled-coil region" evidence="1">
    <location>
        <begin position="397"/>
        <end position="442"/>
    </location>
</feature>
<keyword evidence="2" id="KW-0472">Membrane</keyword>
<name>A0A412W6F2_9BACT</name>
<dbReference type="Proteomes" id="UP000283426">
    <property type="component" value="Unassembled WGS sequence"/>
</dbReference>
<dbReference type="Gene3D" id="1.25.40.10">
    <property type="entry name" value="Tetratricopeptide repeat domain"/>
    <property type="match status" value="2"/>
</dbReference>
<accession>A0A412W6F2</accession>
<evidence type="ECO:0000256" key="2">
    <source>
        <dbReference type="SAM" id="Phobius"/>
    </source>
</evidence>
<keyword evidence="2" id="KW-0812">Transmembrane</keyword>
<dbReference type="GeneID" id="61274135"/>
<dbReference type="Proteomes" id="UP000284434">
    <property type="component" value="Unassembled WGS sequence"/>
</dbReference>